<comment type="similarity">
    <text evidence="1">Belongs to the LysR transcriptional regulatory family.</text>
</comment>
<dbReference type="PANTHER" id="PTHR30419">
    <property type="entry name" value="HTH-TYPE TRANSCRIPTIONAL REGULATOR YBHD"/>
    <property type="match status" value="1"/>
</dbReference>
<protein>
    <submittedName>
        <fullName evidence="6">LysR family transcriptional regulator</fullName>
    </submittedName>
</protein>
<dbReference type="InterPro" id="IPR036388">
    <property type="entry name" value="WH-like_DNA-bd_sf"/>
</dbReference>
<evidence type="ECO:0000313" key="7">
    <source>
        <dbReference type="Proteomes" id="UP000290365"/>
    </source>
</evidence>
<name>A0A4P6K348_KTERU</name>
<evidence type="ECO:0000256" key="1">
    <source>
        <dbReference type="ARBA" id="ARBA00009437"/>
    </source>
</evidence>
<organism evidence="6 7">
    <name type="scientific">Ktedonosporobacter rubrisoli</name>
    <dbReference type="NCBI Taxonomy" id="2509675"/>
    <lineage>
        <taxon>Bacteria</taxon>
        <taxon>Bacillati</taxon>
        <taxon>Chloroflexota</taxon>
        <taxon>Ktedonobacteria</taxon>
        <taxon>Ktedonobacterales</taxon>
        <taxon>Ktedonosporobacteraceae</taxon>
        <taxon>Ktedonosporobacter</taxon>
    </lineage>
</organism>
<sequence>MELRHLYTFQTIIKEGSFLRAAEKLQYAQSTITLHIQQLEAELGVPLFARRGKRVQLTDAGHALYEQADLLVQKAQALQQTMADIVAGEAGHIRIGAIEPTASLRLPDLIVPFCLERPKLHLTLEVGSNRSVSERVADGSIDVGICMLPEASLDLTYEQLFMEPMAILLPASHQLAHAGNIQISDLADERLILKERGCGYRQMIETAFLQHGINPYSGIEIGNLEVLKNAVQRGLGIAIMPVASVNPPPEGTTLRTLQDVKLEVPVGLVYKVGQYARGRALNAMLELMRTSLRQHEESPLIDEAVGP</sequence>
<dbReference type="Pfam" id="PF00126">
    <property type="entry name" value="HTH_1"/>
    <property type="match status" value="1"/>
</dbReference>
<keyword evidence="3" id="KW-0238">DNA-binding</keyword>
<dbReference type="GO" id="GO:0003700">
    <property type="term" value="F:DNA-binding transcription factor activity"/>
    <property type="evidence" value="ECO:0007669"/>
    <property type="project" value="InterPro"/>
</dbReference>
<dbReference type="Pfam" id="PF03466">
    <property type="entry name" value="LysR_substrate"/>
    <property type="match status" value="1"/>
</dbReference>
<feature type="domain" description="HTH lysR-type" evidence="5">
    <location>
        <begin position="1"/>
        <end position="58"/>
    </location>
</feature>
<proteinExistence type="inferred from homology"/>
<dbReference type="InterPro" id="IPR005119">
    <property type="entry name" value="LysR_subst-bd"/>
</dbReference>
<dbReference type="PANTHER" id="PTHR30419:SF25">
    <property type="entry name" value="HTH-TYPE TRANSCRIPTIONAL REGULATOR YTLI"/>
    <property type="match status" value="1"/>
</dbReference>
<dbReference type="Gene3D" id="1.10.10.10">
    <property type="entry name" value="Winged helix-like DNA-binding domain superfamily/Winged helix DNA-binding domain"/>
    <property type="match status" value="1"/>
</dbReference>
<accession>A0A4P6K348</accession>
<dbReference type="KEGG" id="kbs:EPA93_44555"/>
<evidence type="ECO:0000313" key="6">
    <source>
        <dbReference type="EMBL" id="QBD82667.1"/>
    </source>
</evidence>
<dbReference type="GO" id="GO:0003677">
    <property type="term" value="F:DNA binding"/>
    <property type="evidence" value="ECO:0007669"/>
    <property type="project" value="UniProtKB-KW"/>
</dbReference>
<dbReference type="InterPro" id="IPR036390">
    <property type="entry name" value="WH_DNA-bd_sf"/>
</dbReference>
<reference evidence="6 7" key="1">
    <citation type="submission" date="2019-01" db="EMBL/GenBank/DDBJ databases">
        <title>Ktedonosporobacter rubrisoli SCAWS-G2.</title>
        <authorList>
            <person name="Huang Y."/>
            <person name="Yan B."/>
        </authorList>
    </citation>
    <scope>NUCLEOTIDE SEQUENCE [LARGE SCALE GENOMIC DNA]</scope>
    <source>
        <strain evidence="6 7">SCAWS-G2</strain>
    </source>
</reference>
<dbReference type="OrthoDB" id="9803735at2"/>
<dbReference type="CDD" id="cd05466">
    <property type="entry name" value="PBP2_LTTR_substrate"/>
    <property type="match status" value="1"/>
</dbReference>
<dbReference type="InterPro" id="IPR000847">
    <property type="entry name" value="LysR_HTH_N"/>
</dbReference>
<keyword evidence="4" id="KW-0804">Transcription</keyword>
<dbReference type="EMBL" id="CP035758">
    <property type="protein sequence ID" value="QBD82667.1"/>
    <property type="molecule type" value="Genomic_DNA"/>
</dbReference>
<keyword evidence="2" id="KW-0805">Transcription regulation</keyword>
<gene>
    <name evidence="6" type="ORF">EPA93_44555</name>
</gene>
<dbReference type="SUPFAM" id="SSF46785">
    <property type="entry name" value="Winged helix' DNA-binding domain"/>
    <property type="match status" value="1"/>
</dbReference>
<dbReference type="SUPFAM" id="SSF53850">
    <property type="entry name" value="Periplasmic binding protein-like II"/>
    <property type="match status" value="1"/>
</dbReference>
<dbReference type="Gene3D" id="3.40.190.290">
    <property type="match status" value="1"/>
</dbReference>
<dbReference type="PRINTS" id="PR00039">
    <property type="entry name" value="HTHLYSR"/>
</dbReference>
<keyword evidence="7" id="KW-1185">Reference proteome</keyword>
<evidence type="ECO:0000256" key="3">
    <source>
        <dbReference type="ARBA" id="ARBA00023125"/>
    </source>
</evidence>
<dbReference type="RefSeq" id="WP_129893736.1">
    <property type="nucleotide sequence ID" value="NZ_CP035758.1"/>
</dbReference>
<dbReference type="Proteomes" id="UP000290365">
    <property type="component" value="Chromosome"/>
</dbReference>
<dbReference type="PROSITE" id="PS50931">
    <property type="entry name" value="HTH_LYSR"/>
    <property type="match status" value="1"/>
</dbReference>
<dbReference type="FunFam" id="1.10.10.10:FF:000001">
    <property type="entry name" value="LysR family transcriptional regulator"/>
    <property type="match status" value="1"/>
</dbReference>
<dbReference type="AlphaFoldDB" id="A0A4P6K348"/>
<dbReference type="GO" id="GO:0005829">
    <property type="term" value="C:cytosol"/>
    <property type="evidence" value="ECO:0007669"/>
    <property type="project" value="TreeGrafter"/>
</dbReference>
<dbReference type="InterPro" id="IPR050950">
    <property type="entry name" value="HTH-type_LysR_regulators"/>
</dbReference>
<evidence type="ECO:0000256" key="2">
    <source>
        <dbReference type="ARBA" id="ARBA00023015"/>
    </source>
</evidence>
<evidence type="ECO:0000259" key="5">
    <source>
        <dbReference type="PROSITE" id="PS50931"/>
    </source>
</evidence>
<evidence type="ECO:0000256" key="4">
    <source>
        <dbReference type="ARBA" id="ARBA00023163"/>
    </source>
</evidence>